<accession>A0A317EYX3</accession>
<gene>
    <name evidence="2" type="ORF">DF947_09960</name>
</gene>
<protein>
    <submittedName>
        <fullName evidence="2">Uncharacterized protein</fullName>
    </submittedName>
</protein>
<feature type="transmembrane region" description="Helical" evidence="1">
    <location>
        <begin position="37"/>
        <end position="55"/>
    </location>
</feature>
<keyword evidence="3" id="KW-1185">Reference proteome</keyword>
<proteinExistence type="predicted"/>
<keyword evidence="1" id="KW-0812">Transmembrane</keyword>
<evidence type="ECO:0000313" key="2">
    <source>
        <dbReference type="EMBL" id="PWS32091.1"/>
    </source>
</evidence>
<reference evidence="3" key="1">
    <citation type="submission" date="2018-05" db="EMBL/GenBank/DDBJ databases">
        <title>Pedobacter paludis sp. nov., isolated from wetland soil.</title>
        <authorList>
            <person name="Zhang Y."/>
        </authorList>
    </citation>
    <scope>NUCLEOTIDE SEQUENCE [LARGE SCALE GENOMIC DNA]</scope>
    <source>
        <strain evidence="3">R-8</strain>
    </source>
</reference>
<dbReference type="EMBL" id="QGNY01000003">
    <property type="protein sequence ID" value="PWS32091.1"/>
    <property type="molecule type" value="Genomic_DNA"/>
</dbReference>
<dbReference type="AlphaFoldDB" id="A0A317EYX3"/>
<keyword evidence="1" id="KW-1133">Transmembrane helix</keyword>
<evidence type="ECO:0000256" key="1">
    <source>
        <dbReference type="SAM" id="Phobius"/>
    </source>
</evidence>
<dbReference type="RefSeq" id="WP_109929542.1">
    <property type="nucleotide sequence ID" value="NZ_QGNY01000003.1"/>
</dbReference>
<dbReference type="OrthoDB" id="9889933at2"/>
<comment type="caution">
    <text evidence="2">The sequence shown here is derived from an EMBL/GenBank/DDBJ whole genome shotgun (WGS) entry which is preliminary data.</text>
</comment>
<dbReference type="Proteomes" id="UP000245391">
    <property type="component" value="Unassembled WGS sequence"/>
</dbReference>
<evidence type="ECO:0000313" key="3">
    <source>
        <dbReference type="Proteomes" id="UP000245391"/>
    </source>
</evidence>
<organism evidence="2 3">
    <name type="scientific">Pedobacter paludis</name>
    <dbReference type="NCBI Taxonomy" id="2203212"/>
    <lineage>
        <taxon>Bacteria</taxon>
        <taxon>Pseudomonadati</taxon>
        <taxon>Bacteroidota</taxon>
        <taxon>Sphingobacteriia</taxon>
        <taxon>Sphingobacteriales</taxon>
        <taxon>Sphingobacteriaceae</taxon>
        <taxon>Pedobacter</taxon>
    </lineage>
</organism>
<name>A0A317EYX3_9SPHI</name>
<keyword evidence="1" id="KW-0472">Membrane</keyword>
<sequence>MKRLFFRYPFLFLILAAVVIANDILHFSPGQVNTGFTRWLVPLVLTIFGLLGYVLKRNEQQKQASNNQQPTPF</sequence>